<dbReference type="EMBL" id="CP109135">
    <property type="protein sequence ID" value="WSD13816.1"/>
    <property type="molecule type" value="Genomic_DNA"/>
</dbReference>
<name>A0ABZ1H5I3_STRPH</name>
<evidence type="ECO:0000313" key="1">
    <source>
        <dbReference type="EMBL" id="WSD13816.1"/>
    </source>
</evidence>
<sequence length="134" mass="14214">MSPLIPTTAPTRTDDAVPALLASLQATLQGPSEQPGCPLPPSIVSAFADDSLVRPLPAGNVWAILREPADRSRQVLCLHNPSEDAVSVSLDALLPETAGQQAHFVRGALHTTQETDGLHVHLAAFGHAWITFTR</sequence>
<dbReference type="RefSeq" id="WP_326758648.1">
    <property type="nucleotide sequence ID" value="NZ_CP109135.1"/>
</dbReference>
<evidence type="ECO:0000313" key="2">
    <source>
        <dbReference type="Proteomes" id="UP001340816"/>
    </source>
</evidence>
<proteinExistence type="predicted"/>
<keyword evidence="2" id="KW-1185">Reference proteome</keyword>
<reference evidence="1 2" key="1">
    <citation type="submission" date="2022-10" db="EMBL/GenBank/DDBJ databases">
        <title>The complete genomes of actinobacterial strains from the NBC collection.</title>
        <authorList>
            <person name="Joergensen T.S."/>
            <person name="Alvarez Arevalo M."/>
            <person name="Sterndorff E.B."/>
            <person name="Faurdal D."/>
            <person name="Vuksanovic O."/>
            <person name="Mourched A.-S."/>
            <person name="Charusanti P."/>
            <person name="Shaw S."/>
            <person name="Blin K."/>
            <person name="Weber T."/>
        </authorList>
    </citation>
    <scope>NUCLEOTIDE SEQUENCE [LARGE SCALE GENOMIC DNA]</scope>
    <source>
        <strain evidence="1 2">NBC 01752</strain>
    </source>
</reference>
<organism evidence="1 2">
    <name type="scientific">Streptomyces phaeochromogenes</name>
    <dbReference type="NCBI Taxonomy" id="1923"/>
    <lineage>
        <taxon>Bacteria</taxon>
        <taxon>Bacillati</taxon>
        <taxon>Actinomycetota</taxon>
        <taxon>Actinomycetes</taxon>
        <taxon>Kitasatosporales</taxon>
        <taxon>Streptomycetaceae</taxon>
        <taxon>Streptomyces</taxon>
        <taxon>Streptomyces phaeochromogenes group</taxon>
    </lineage>
</organism>
<gene>
    <name evidence="1" type="ORF">OHB35_11545</name>
</gene>
<dbReference type="Proteomes" id="UP001340816">
    <property type="component" value="Chromosome"/>
</dbReference>
<protein>
    <submittedName>
        <fullName evidence="1">Alpha-glucosidase C-terminal domain-containing protein</fullName>
    </submittedName>
</protein>
<accession>A0ABZ1H5I3</accession>